<organism evidence="1 2">
    <name type="scientific">Halotia branconii CENA392</name>
    <dbReference type="NCBI Taxonomy" id="1539056"/>
    <lineage>
        <taxon>Bacteria</taxon>
        <taxon>Bacillati</taxon>
        <taxon>Cyanobacteriota</taxon>
        <taxon>Cyanophyceae</taxon>
        <taxon>Nostocales</taxon>
        <taxon>Nodulariaceae</taxon>
        <taxon>Halotia</taxon>
    </lineage>
</organism>
<evidence type="ECO:0000313" key="1">
    <source>
        <dbReference type="EMBL" id="WGV28699.1"/>
    </source>
</evidence>
<proteinExistence type="predicted"/>
<reference evidence="1 2" key="1">
    <citation type="journal article" date="2023" name="Limnol Oceanogr Lett">
        <title>Environmental adaptations by the intertidal Antarctic cyanobacterium Halotia branconii CENA392 as revealed using long-read genome sequencing.</title>
        <authorList>
            <person name="Dextro R.B."/>
            <person name="Delbaje E."/>
            <person name="Freitas P.N.N."/>
            <person name="Geraldes V."/>
            <person name="Pinto E."/>
            <person name="Long P.F."/>
            <person name="Fiore M.F."/>
        </authorList>
    </citation>
    <scope>NUCLEOTIDE SEQUENCE [LARGE SCALE GENOMIC DNA]</scope>
    <source>
        <strain evidence="1 2">CENA392</strain>
    </source>
</reference>
<gene>
    <name evidence="1" type="ORF">QI031_03410</name>
</gene>
<dbReference type="EMBL" id="CP124543">
    <property type="protein sequence ID" value="WGV28699.1"/>
    <property type="molecule type" value="Genomic_DNA"/>
</dbReference>
<evidence type="ECO:0000313" key="2">
    <source>
        <dbReference type="Proteomes" id="UP001223520"/>
    </source>
</evidence>
<name>A0AAJ6NXR7_9CYAN</name>
<dbReference type="Proteomes" id="UP001223520">
    <property type="component" value="Chromosome"/>
</dbReference>
<dbReference type="KEGG" id="hbq:QI031_03410"/>
<keyword evidence="2" id="KW-1185">Reference proteome</keyword>
<protein>
    <submittedName>
        <fullName evidence="1">Uncharacterized protein</fullName>
    </submittedName>
</protein>
<dbReference type="AlphaFoldDB" id="A0AAJ6NXR7"/>
<accession>A0AAJ6NXR7</accession>
<sequence length="143" mass="16142">MAFIQQAKKFYPSFLYGYNKIPYRLGLTLFIVAGLCSCSSLKMPSLKASNLSFGSNVTPIRQIKPQQGKQTTTTVYVEGKVEKRVPLVKQWAYQINDSTDKIWVVTNQSNLEEGARVVIKGKVHYKSIPLAGKEFGEVYIEEE</sequence>